<dbReference type="EMBL" id="VCHE01000060">
    <property type="protein sequence ID" value="KAB2573360.1"/>
    <property type="molecule type" value="Genomic_DNA"/>
</dbReference>
<evidence type="ECO:0000313" key="8">
    <source>
        <dbReference type="EMBL" id="KAB2573360.1"/>
    </source>
</evidence>
<evidence type="ECO:0000259" key="7">
    <source>
        <dbReference type="PROSITE" id="PS51387"/>
    </source>
</evidence>
<keyword evidence="3" id="KW-0285">Flavoprotein</keyword>
<dbReference type="OrthoDB" id="415825at2759"/>
<dbReference type="SUPFAM" id="SSF56176">
    <property type="entry name" value="FAD-binding/transporter-associated domain-like"/>
    <property type="match status" value="1"/>
</dbReference>
<dbReference type="InterPro" id="IPR050416">
    <property type="entry name" value="FAD-linked_Oxidoreductase"/>
</dbReference>
<dbReference type="InterPro" id="IPR006094">
    <property type="entry name" value="Oxid_FAD_bind_N"/>
</dbReference>
<dbReference type="GO" id="GO:0016491">
    <property type="term" value="F:oxidoreductase activity"/>
    <property type="evidence" value="ECO:0007669"/>
    <property type="project" value="UniProtKB-KW"/>
</dbReference>
<evidence type="ECO:0000256" key="1">
    <source>
        <dbReference type="ARBA" id="ARBA00001974"/>
    </source>
</evidence>
<name>A0A5N5D7N7_9PEZI</name>
<dbReference type="GO" id="GO:0071949">
    <property type="term" value="F:FAD binding"/>
    <property type="evidence" value="ECO:0007669"/>
    <property type="project" value="InterPro"/>
</dbReference>
<feature type="signal peptide" evidence="6">
    <location>
        <begin position="1"/>
        <end position="18"/>
    </location>
</feature>
<evidence type="ECO:0000313" key="9">
    <source>
        <dbReference type="Proteomes" id="UP000325902"/>
    </source>
</evidence>
<dbReference type="Gene3D" id="3.30.465.10">
    <property type="match status" value="1"/>
</dbReference>
<dbReference type="AlphaFoldDB" id="A0A5N5D7N7"/>
<dbReference type="Pfam" id="PF08031">
    <property type="entry name" value="BBE"/>
    <property type="match status" value="1"/>
</dbReference>
<evidence type="ECO:0000256" key="4">
    <source>
        <dbReference type="ARBA" id="ARBA00022827"/>
    </source>
</evidence>
<evidence type="ECO:0000256" key="2">
    <source>
        <dbReference type="ARBA" id="ARBA00005466"/>
    </source>
</evidence>
<feature type="chain" id="PRO_5024896113" evidence="6">
    <location>
        <begin position="19"/>
        <end position="481"/>
    </location>
</feature>
<reference evidence="8 9" key="1">
    <citation type="journal article" date="2019" name="Sci. Rep.">
        <title>A multi-omics analysis of the grapevine pathogen Lasiodiplodia theobromae reveals that temperature affects the expression of virulence- and pathogenicity-related genes.</title>
        <authorList>
            <person name="Felix C."/>
            <person name="Meneses R."/>
            <person name="Goncalves M.F.M."/>
            <person name="Tilleman L."/>
            <person name="Duarte A.S."/>
            <person name="Jorrin-Novo J.V."/>
            <person name="Van de Peer Y."/>
            <person name="Deforce D."/>
            <person name="Van Nieuwerburgh F."/>
            <person name="Esteves A.C."/>
            <person name="Alves A."/>
        </authorList>
    </citation>
    <scope>NUCLEOTIDE SEQUENCE [LARGE SCALE GENOMIC DNA]</scope>
    <source>
        <strain evidence="8 9">LA-SOL3</strain>
    </source>
</reference>
<dbReference type="InterPro" id="IPR036318">
    <property type="entry name" value="FAD-bd_PCMH-like_sf"/>
</dbReference>
<sequence length="481" mass="51551">MISTHILSLFSVVNLALAVDPATIQTYLTEHLSSGSEVVVNPTDLTERWNAYDPPTYSVGVKPATTEDVSIIVNYASNNSIPFLGTGGGHGYSTTTSALQNGLDIDLSGFNTVSVDDSASKMTIGGGVRFRDILDPVYAAGKEIQTGSCSCVGMVGATLGGGIGPYQGLHGLIIDALDSVTIVTGTGEIVNASATENTDLFWGLRGAGQNFGIITSATYTLHDQTNGGTALNADFLFAASENATIFQIIKDFAGNQPDALALMSVIQYSTTYNTTVILVNAIYGGPEEEGRKIIEPLINANALQSNVSMIPWNRLIHESRFGADALGCIAGQNQAVYGMNLYDYDIATYQATLDAYIDFYATTGMINAFMATEMFPTAATLETPDDATAYPYRDTMAYLLLSFGGFSTESQAAAITEFANQRRAELSKLNGDKGLEVYVNYARGDEGRDAWYTAEKLPKLESIKDAWDPNNLFNFTNGFTY</sequence>
<evidence type="ECO:0000256" key="6">
    <source>
        <dbReference type="SAM" id="SignalP"/>
    </source>
</evidence>
<gene>
    <name evidence="8" type="primary">azaL_0</name>
    <name evidence="8" type="ORF">DBV05_g7988</name>
</gene>
<keyword evidence="9" id="KW-1185">Reference proteome</keyword>
<dbReference type="InterPro" id="IPR016169">
    <property type="entry name" value="FAD-bd_PCMH_sub2"/>
</dbReference>
<evidence type="ECO:0000256" key="3">
    <source>
        <dbReference type="ARBA" id="ARBA00022630"/>
    </source>
</evidence>
<keyword evidence="6" id="KW-0732">Signal</keyword>
<keyword evidence="4" id="KW-0274">FAD</keyword>
<keyword evidence="5" id="KW-0560">Oxidoreductase</keyword>
<comment type="caution">
    <text evidence="8">The sequence shown here is derived from an EMBL/GenBank/DDBJ whole genome shotgun (WGS) entry which is preliminary data.</text>
</comment>
<feature type="domain" description="FAD-binding PCMH-type" evidence="7">
    <location>
        <begin position="52"/>
        <end position="224"/>
    </location>
</feature>
<proteinExistence type="inferred from homology"/>
<organism evidence="8 9">
    <name type="scientific">Lasiodiplodia theobromae</name>
    <dbReference type="NCBI Taxonomy" id="45133"/>
    <lineage>
        <taxon>Eukaryota</taxon>
        <taxon>Fungi</taxon>
        <taxon>Dikarya</taxon>
        <taxon>Ascomycota</taxon>
        <taxon>Pezizomycotina</taxon>
        <taxon>Dothideomycetes</taxon>
        <taxon>Dothideomycetes incertae sedis</taxon>
        <taxon>Botryosphaeriales</taxon>
        <taxon>Botryosphaeriaceae</taxon>
        <taxon>Lasiodiplodia</taxon>
    </lineage>
</organism>
<protein>
    <submittedName>
        <fullName evidence="8">FAD-linked oxidoreductase azaL</fullName>
    </submittedName>
</protein>
<evidence type="ECO:0000256" key="5">
    <source>
        <dbReference type="ARBA" id="ARBA00023002"/>
    </source>
</evidence>
<dbReference type="Pfam" id="PF01565">
    <property type="entry name" value="FAD_binding_4"/>
    <property type="match status" value="1"/>
</dbReference>
<dbReference type="InterPro" id="IPR016166">
    <property type="entry name" value="FAD-bd_PCMH"/>
</dbReference>
<accession>A0A5N5D7N7</accession>
<dbReference type="PANTHER" id="PTHR42973:SF9">
    <property type="entry name" value="FAD-BINDING PCMH-TYPE DOMAIN-CONTAINING PROTEIN-RELATED"/>
    <property type="match status" value="1"/>
</dbReference>
<dbReference type="InterPro" id="IPR012951">
    <property type="entry name" value="BBE"/>
</dbReference>
<dbReference type="PROSITE" id="PS51387">
    <property type="entry name" value="FAD_PCMH"/>
    <property type="match status" value="1"/>
</dbReference>
<dbReference type="Gene3D" id="3.40.462.20">
    <property type="match status" value="1"/>
</dbReference>
<comment type="cofactor">
    <cofactor evidence="1">
        <name>FAD</name>
        <dbReference type="ChEBI" id="CHEBI:57692"/>
    </cofactor>
</comment>
<comment type="similarity">
    <text evidence="2">Belongs to the oxygen-dependent FAD-linked oxidoreductase family.</text>
</comment>
<dbReference type="Proteomes" id="UP000325902">
    <property type="component" value="Unassembled WGS sequence"/>
</dbReference>
<dbReference type="PANTHER" id="PTHR42973">
    <property type="entry name" value="BINDING OXIDOREDUCTASE, PUTATIVE (AFU_ORTHOLOGUE AFUA_1G17690)-RELATED"/>
    <property type="match status" value="1"/>
</dbReference>